<gene>
    <name evidence="2" type="ORF">GCM10011588_22580</name>
</gene>
<keyword evidence="1" id="KW-1133">Transmembrane helix</keyword>
<reference evidence="2" key="2">
    <citation type="submission" date="2020-09" db="EMBL/GenBank/DDBJ databases">
        <authorList>
            <person name="Sun Q."/>
            <person name="Zhou Y."/>
        </authorList>
    </citation>
    <scope>NUCLEOTIDE SEQUENCE</scope>
    <source>
        <strain evidence="2">CGMCC 4.3508</strain>
    </source>
</reference>
<evidence type="ECO:0000313" key="2">
    <source>
        <dbReference type="EMBL" id="GGL07586.1"/>
    </source>
</evidence>
<dbReference type="EMBL" id="BMMH01000003">
    <property type="protein sequence ID" value="GGL07586.1"/>
    <property type="molecule type" value="Genomic_DNA"/>
</dbReference>
<proteinExistence type="predicted"/>
<keyword evidence="1" id="KW-0472">Membrane</keyword>
<feature type="transmembrane region" description="Helical" evidence="1">
    <location>
        <begin position="232"/>
        <end position="254"/>
    </location>
</feature>
<evidence type="ECO:0008006" key="4">
    <source>
        <dbReference type="Google" id="ProtNLM"/>
    </source>
</evidence>
<reference evidence="2" key="1">
    <citation type="journal article" date="2014" name="Int. J. Syst. Evol. Microbiol.">
        <title>Complete genome sequence of Corynebacterium casei LMG S-19264T (=DSM 44701T), isolated from a smear-ripened cheese.</title>
        <authorList>
            <consortium name="US DOE Joint Genome Institute (JGI-PGF)"/>
            <person name="Walter F."/>
            <person name="Albersmeier A."/>
            <person name="Kalinowski J."/>
            <person name="Ruckert C."/>
        </authorList>
    </citation>
    <scope>NUCLEOTIDE SEQUENCE</scope>
    <source>
        <strain evidence="2">CGMCC 4.3508</strain>
    </source>
</reference>
<protein>
    <recommendedName>
        <fullName evidence="4">ABC transporter permease</fullName>
    </recommendedName>
</protein>
<feature type="transmembrane region" description="Helical" evidence="1">
    <location>
        <begin position="201"/>
        <end position="225"/>
    </location>
</feature>
<accession>A0A917VRQ6</accession>
<feature type="transmembrane region" description="Helical" evidence="1">
    <location>
        <begin position="266"/>
        <end position="286"/>
    </location>
</feature>
<name>A0A917VRQ6_9NOCA</name>
<keyword evidence="3" id="KW-1185">Reference proteome</keyword>
<organism evidence="2 3">
    <name type="scientific">Nocardia jinanensis</name>
    <dbReference type="NCBI Taxonomy" id="382504"/>
    <lineage>
        <taxon>Bacteria</taxon>
        <taxon>Bacillati</taxon>
        <taxon>Actinomycetota</taxon>
        <taxon>Actinomycetes</taxon>
        <taxon>Mycobacteriales</taxon>
        <taxon>Nocardiaceae</taxon>
        <taxon>Nocardia</taxon>
    </lineage>
</organism>
<evidence type="ECO:0000313" key="3">
    <source>
        <dbReference type="Proteomes" id="UP000638263"/>
    </source>
</evidence>
<evidence type="ECO:0000256" key="1">
    <source>
        <dbReference type="SAM" id="Phobius"/>
    </source>
</evidence>
<feature type="transmembrane region" description="Helical" evidence="1">
    <location>
        <begin position="293"/>
        <end position="311"/>
    </location>
</feature>
<sequence length="392" mass="39713">MEAFADEADPSGVEDLLAAAFQVLVTDSGHISKIKRMFVLDKRWARWDGECRKRTSLRFSGENVMNVIQRAVALGVGAALLQALMLVAFAWPATNIAPRDLPLAVAGPQAAVVEARLSGQNPGAFELTVLPDETAAREAINEREVYGAIVTGGGAPRMLVASGAAPAVAQQLTQIGQQLSGAPAAPVEDVVPADPDDPRGAGFGAMALPLVMAGIAGGVLLTLLVPSAGGRALGVLVFGIAGGLLSMLVTQGWLSIVPGDYLTLSAVAGLVSFAVAGTVTGLATVIGRAGIGIAALTMLLIGNPFSAATAAPELLPQPWGAIGQLLPPGAAASLLRSVAFFDGAGALRPILILLAWAGFAVVLLGIGAIRDRDRAEPALSTGPASEPVPVTA</sequence>
<feature type="transmembrane region" description="Helical" evidence="1">
    <location>
        <begin position="71"/>
        <end position="91"/>
    </location>
</feature>
<feature type="transmembrane region" description="Helical" evidence="1">
    <location>
        <begin position="350"/>
        <end position="369"/>
    </location>
</feature>
<dbReference type="Proteomes" id="UP000638263">
    <property type="component" value="Unassembled WGS sequence"/>
</dbReference>
<keyword evidence="1" id="KW-0812">Transmembrane</keyword>
<comment type="caution">
    <text evidence="2">The sequence shown here is derived from an EMBL/GenBank/DDBJ whole genome shotgun (WGS) entry which is preliminary data.</text>
</comment>
<dbReference type="AlphaFoldDB" id="A0A917VRQ6"/>